<dbReference type="SUPFAM" id="SSF47203">
    <property type="entry name" value="Acyl-CoA dehydrogenase C-terminal domain-like"/>
    <property type="match status" value="1"/>
</dbReference>
<feature type="domain" description="Acyl-CoA oxidase/dehydrogenase middle" evidence="12">
    <location>
        <begin position="162"/>
        <end position="272"/>
    </location>
</feature>
<dbReference type="EC" id="1.3.99.41" evidence="8"/>
<evidence type="ECO:0000259" key="14">
    <source>
        <dbReference type="Pfam" id="PF12806"/>
    </source>
</evidence>
<evidence type="ECO:0000256" key="4">
    <source>
        <dbReference type="ARBA" id="ARBA00022827"/>
    </source>
</evidence>
<dbReference type="Pfam" id="PF02770">
    <property type="entry name" value="Acyl-CoA_dh_M"/>
    <property type="match status" value="1"/>
</dbReference>
<evidence type="ECO:0000256" key="5">
    <source>
        <dbReference type="ARBA" id="ARBA00023002"/>
    </source>
</evidence>
<accession>B0T2A0</accession>
<feature type="domain" description="Acyl-CoA dehydrogenase/oxidase N-terminal" evidence="13">
    <location>
        <begin position="37"/>
        <end position="157"/>
    </location>
</feature>
<name>B0T2A0_CAUSK</name>
<keyword evidence="5 10" id="KW-0560">Oxidoreductase</keyword>
<dbReference type="InterPro" id="IPR013786">
    <property type="entry name" value="AcylCoA_DH/ox_N"/>
</dbReference>
<organism evidence="15">
    <name type="scientific">Caulobacter sp. (strain K31)</name>
    <dbReference type="NCBI Taxonomy" id="366602"/>
    <lineage>
        <taxon>Bacteria</taxon>
        <taxon>Pseudomonadati</taxon>
        <taxon>Pseudomonadota</taxon>
        <taxon>Alphaproteobacteria</taxon>
        <taxon>Caulobacterales</taxon>
        <taxon>Caulobacteraceae</taxon>
        <taxon>Caulobacter</taxon>
    </lineage>
</organism>
<comment type="catalytic activity">
    <reaction evidence="6">
        <text>3-(methylsulfanyl)propanoyl-CoA + oxidized [electron-transfer flavoprotein] + H(+) = 3-(methylsulfanyl)acryloyl-CoA + reduced [electron-transfer flavoprotein]</text>
        <dbReference type="Rhea" id="RHEA:52612"/>
        <dbReference type="Rhea" id="RHEA-COMP:10685"/>
        <dbReference type="Rhea" id="RHEA-COMP:10686"/>
        <dbReference type="ChEBI" id="CHEBI:15378"/>
        <dbReference type="ChEBI" id="CHEBI:57692"/>
        <dbReference type="ChEBI" id="CHEBI:58307"/>
        <dbReference type="ChEBI" id="CHEBI:82815"/>
        <dbReference type="ChEBI" id="CHEBI:84994"/>
        <dbReference type="EC" id="1.3.99.41"/>
    </reaction>
    <physiologicalReaction direction="left-to-right" evidence="6">
        <dbReference type="Rhea" id="RHEA:52613"/>
    </physiologicalReaction>
</comment>
<gene>
    <name evidence="15" type="ordered locus">Caul_0131</name>
</gene>
<keyword evidence="3 10" id="KW-0285">Flavoprotein</keyword>
<proteinExistence type="inferred from homology"/>
<evidence type="ECO:0000259" key="12">
    <source>
        <dbReference type="Pfam" id="PF02770"/>
    </source>
</evidence>
<evidence type="ECO:0000256" key="9">
    <source>
        <dbReference type="ARBA" id="ARBA00069043"/>
    </source>
</evidence>
<dbReference type="Gene3D" id="1.20.140.10">
    <property type="entry name" value="Butyryl-CoA Dehydrogenase, subunit A, domain 3"/>
    <property type="match status" value="1"/>
</dbReference>
<feature type="domain" description="Acyl-CoA dehydrogenase/oxidase C-terminal" evidence="11">
    <location>
        <begin position="282"/>
        <end position="451"/>
    </location>
</feature>
<evidence type="ECO:0000256" key="2">
    <source>
        <dbReference type="ARBA" id="ARBA00009347"/>
    </source>
</evidence>
<evidence type="ECO:0000256" key="1">
    <source>
        <dbReference type="ARBA" id="ARBA00001974"/>
    </source>
</evidence>
<evidence type="ECO:0000256" key="8">
    <source>
        <dbReference type="ARBA" id="ARBA00066694"/>
    </source>
</evidence>
<evidence type="ECO:0000259" key="13">
    <source>
        <dbReference type="Pfam" id="PF02771"/>
    </source>
</evidence>
<dbReference type="InterPro" id="IPR046373">
    <property type="entry name" value="Acyl-CoA_Oxase/DH_mid-dom_sf"/>
</dbReference>
<dbReference type="EMBL" id="CP000927">
    <property type="protein sequence ID" value="ABZ69269.1"/>
    <property type="molecule type" value="Genomic_DNA"/>
</dbReference>
<dbReference type="AlphaFoldDB" id="B0T2A0"/>
<dbReference type="InterPro" id="IPR052166">
    <property type="entry name" value="Diverse_Acyl-CoA_DH"/>
</dbReference>
<dbReference type="InterPro" id="IPR037069">
    <property type="entry name" value="AcylCoA_DH/ox_N_sf"/>
</dbReference>
<dbReference type="KEGG" id="cak:Caul_0131"/>
<dbReference type="GO" id="GO:0016627">
    <property type="term" value="F:oxidoreductase activity, acting on the CH-CH group of donors"/>
    <property type="evidence" value="ECO:0007669"/>
    <property type="project" value="InterPro"/>
</dbReference>
<dbReference type="PANTHER" id="PTHR42803:SF1">
    <property type="entry name" value="BROAD-SPECIFICITY LINEAR ACYL-COA DEHYDROGENASE FADE5"/>
    <property type="match status" value="1"/>
</dbReference>
<comment type="function">
    <text evidence="7">Involved in the assimilation of dimethylsulphoniopropionate (DMSP), an important compound in the fixation of carbon in marine phytoplankton, by mediating the conversion of 3-(methylthio)propanoyl-CoA (MMPA-CoA) to 3-(methylthio)acryloyl-CoA (MTA-CoA).</text>
</comment>
<dbReference type="Pfam" id="PF00441">
    <property type="entry name" value="Acyl-CoA_dh_1"/>
    <property type="match status" value="1"/>
</dbReference>
<comment type="cofactor">
    <cofactor evidence="1 10">
        <name>FAD</name>
        <dbReference type="ChEBI" id="CHEBI:57692"/>
    </cofactor>
</comment>
<evidence type="ECO:0000256" key="3">
    <source>
        <dbReference type="ARBA" id="ARBA00022630"/>
    </source>
</evidence>
<dbReference type="SUPFAM" id="SSF56645">
    <property type="entry name" value="Acyl-CoA dehydrogenase NM domain-like"/>
    <property type="match status" value="1"/>
</dbReference>
<keyword evidence="4 10" id="KW-0274">FAD</keyword>
<dbReference type="HOGENOM" id="CLU_018204_12_2_5"/>
<dbReference type="InterPro" id="IPR009075">
    <property type="entry name" value="AcylCo_DH/oxidase_C"/>
</dbReference>
<evidence type="ECO:0000256" key="10">
    <source>
        <dbReference type="RuleBase" id="RU362125"/>
    </source>
</evidence>
<dbReference type="STRING" id="366602.Caul_0131"/>
<dbReference type="Pfam" id="PF12806">
    <property type="entry name" value="Acyl-CoA_dh_C"/>
    <property type="match status" value="1"/>
</dbReference>
<dbReference type="eggNOG" id="COG1960">
    <property type="taxonomic scope" value="Bacteria"/>
</dbReference>
<protein>
    <recommendedName>
        <fullName evidence="9">3-methylmercaptopropionyl-CoA dehydrogenase</fullName>
        <ecNumber evidence="8">1.3.99.41</ecNumber>
    </recommendedName>
</protein>
<dbReference type="InterPro" id="IPR025878">
    <property type="entry name" value="Acyl-CoA_dh-like_C_dom"/>
</dbReference>
<dbReference type="Pfam" id="PF02771">
    <property type="entry name" value="Acyl-CoA_dh_N"/>
    <property type="match status" value="1"/>
</dbReference>
<reference evidence="15" key="1">
    <citation type="submission" date="2008-01" db="EMBL/GenBank/DDBJ databases">
        <title>Complete sequence of chromosome of Caulobacter sp. K31.</title>
        <authorList>
            <consortium name="US DOE Joint Genome Institute"/>
            <person name="Copeland A."/>
            <person name="Lucas S."/>
            <person name="Lapidus A."/>
            <person name="Barry K."/>
            <person name="Glavina del Rio T."/>
            <person name="Dalin E."/>
            <person name="Tice H."/>
            <person name="Pitluck S."/>
            <person name="Bruce D."/>
            <person name="Goodwin L."/>
            <person name="Thompson L.S."/>
            <person name="Brettin T."/>
            <person name="Detter J.C."/>
            <person name="Han C."/>
            <person name="Schmutz J."/>
            <person name="Larimer F."/>
            <person name="Land M."/>
            <person name="Hauser L."/>
            <person name="Kyrpides N."/>
            <person name="Kim E."/>
            <person name="Stephens C."/>
            <person name="Richardson P."/>
        </authorList>
    </citation>
    <scope>NUCLEOTIDE SEQUENCE [LARGE SCALE GENOMIC DNA]</scope>
    <source>
        <strain evidence="15">K31</strain>
    </source>
</reference>
<evidence type="ECO:0000256" key="7">
    <source>
        <dbReference type="ARBA" id="ARBA00058683"/>
    </source>
</evidence>
<dbReference type="GO" id="GO:0050660">
    <property type="term" value="F:flavin adenine dinucleotide binding"/>
    <property type="evidence" value="ECO:0007669"/>
    <property type="project" value="InterPro"/>
</dbReference>
<dbReference type="Gene3D" id="1.10.540.10">
    <property type="entry name" value="Acyl-CoA dehydrogenase/oxidase, N-terminal domain"/>
    <property type="match status" value="1"/>
</dbReference>
<feature type="domain" description="Acetyl-CoA dehydrogenase-like C-terminal" evidence="14">
    <location>
        <begin position="467"/>
        <end position="592"/>
    </location>
</feature>
<sequence length="596" mass="64145">MTYQPPVREHAFLLRDVLNIDQHGNLPSFADASFETVEQILEAAAQFTGEVLAPLNHVGDQQGCVWNKDFTVKTPDGFAAAYKQLCEGGWTGLGSDPAYGGQGLPHVVNLAFSEMSSSANMAFSMYPGLAHGAYSAIHTGGSDQQKDLYLPKMVSGEWTGTMNLTEPHCGTDLGLLRTKAVPEADGSYRITGQKIWISAGEHDMADNIVHLVLARIEGAPAGVKGISLFIVPKFLPKEDGSVGPRNEGVKCVGLEEKMGIHGNATCVMQYEDAKGWLIGEENSGLKLMFVMMNEARLGVGLQGIAQAEAAYQAAVAFAKDRLQGRSLTGPKNPEGPADPIIVHPDVRRMLLESKALIEGGRAFLFWTALHGDLAHQHPDEATRAKAEDYMGLMTPVLKGYLTDKGFKICSDAMQVHGGSGFTEHFPASQYLRDVRIALIYEGTNGIQALDLVGRKLASKGGRAVMTFFQEVDQFIGENDGDAELKPFVEALAGVKAQLQDGTMWLMQNGLQNPDNAGAASTDYMHLFGLTGLAYMWCLMVKAANAKIAAGSSDPFFTTKIVTAKYFIERILPDAGAHLAKLKTGSATLMALPAEAF</sequence>
<dbReference type="FunFam" id="2.40.110.10:FF:000031">
    <property type="entry name" value="Acyl-CoA dehydrogenase, putative"/>
    <property type="match status" value="1"/>
</dbReference>
<dbReference type="OrthoDB" id="9807883at2"/>
<evidence type="ECO:0000313" key="15">
    <source>
        <dbReference type="EMBL" id="ABZ69269.1"/>
    </source>
</evidence>
<evidence type="ECO:0000259" key="11">
    <source>
        <dbReference type="Pfam" id="PF00441"/>
    </source>
</evidence>
<evidence type="ECO:0000256" key="6">
    <source>
        <dbReference type="ARBA" id="ARBA00051388"/>
    </source>
</evidence>
<dbReference type="InterPro" id="IPR006091">
    <property type="entry name" value="Acyl-CoA_Oxase/DH_mid-dom"/>
</dbReference>
<comment type="similarity">
    <text evidence="2 10">Belongs to the acyl-CoA dehydrogenase family.</text>
</comment>
<dbReference type="InterPro" id="IPR009100">
    <property type="entry name" value="AcylCoA_DH/oxidase_NM_dom_sf"/>
</dbReference>
<dbReference type="InterPro" id="IPR036250">
    <property type="entry name" value="AcylCo_DH-like_C"/>
</dbReference>
<dbReference type="PANTHER" id="PTHR42803">
    <property type="entry name" value="ACYL-COA DEHYDROGENASE"/>
    <property type="match status" value="1"/>
</dbReference>
<dbReference type="Gene3D" id="2.40.110.10">
    <property type="entry name" value="Butyryl-CoA Dehydrogenase, subunit A, domain 2"/>
    <property type="match status" value="1"/>
</dbReference>